<accession>A0ABR4I3D0</accession>
<dbReference type="Proteomes" id="UP001610335">
    <property type="component" value="Unassembled WGS sequence"/>
</dbReference>
<evidence type="ECO:0000313" key="2">
    <source>
        <dbReference type="EMBL" id="KAL2822262.1"/>
    </source>
</evidence>
<keyword evidence="3" id="KW-1185">Reference proteome</keyword>
<evidence type="ECO:0000256" key="1">
    <source>
        <dbReference type="SAM" id="MobiDB-lite"/>
    </source>
</evidence>
<comment type="caution">
    <text evidence="2">The sequence shown here is derived from an EMBL/GenBank/DDBJ whole genome shotgun (WGS) entry which is preliminary data.</text>
</comment>
<dbReference type="EMBL" id="JBFXLS010000059">
    <property type="protein sequence ID" value="KAL2822262.1"/>
    <property type="molecule type" value="Genomic_DNA"/>
</dbReference>
<sequence>MSSPTDADPDPLKIQRKLLRQHLGLGPNPGDPPANSPPQSQPLFFIEMAPDSRRGAKCKLPTCDENIMPGELRLAMNPAMGYGRWHRSSADLYHIHCFEELVDFTQADFLDRIQPLTRQTWKLRGLNAGSVLDGNYLVPGAVERLVLEWKVTHGKWIDKRDGVYDESGDGEHVHADFFALLRKAGSSEYKQPTKAATGLPGNEYYNLLVTLAPYESDGPGDTEEWNLFDTYLDSTVKALDNPHDLSTMLQHWYDDVALISKEEDELDEQGGAAKAILGEKAIRALKRLSAIPMPQSSYRE</sequence>
<name>A0ABR4I3D0_9EURO</name>
<evidence type="ECO:0000313" key="3">
    <source>
        <dbReference type="Proteomes" id="UP001610335"/>
    </source>
</evidence>
<evidence type="ECO:0008006" key="4">
    <source>
        <dbReference type="Google" id="ProtNLM"/>
    </source>
</evidence>
<feature type="compositionally biased region" description="Pro residues" evidence="1">
    <location>
        <begin position="29"/>
        <end position="40"/>
    </location>
</feature>
<protein>
    <recommendedName>
        <fullName evidence="4">HNH nuclease domain-containing protein</fullName>
    </recommendedName>
</protein>
<organism evidence="2 3">
    <name type="scientific">Aspergillus cavernicola</name>
    <dbReference type="NCBI Taxonomy" id="176166"/>
    <lineage>
        <taxon>Eukaryota</taxon>
        <taxon>Fungi</taxon>
        <taxon>Dikarya</taxon>
        <taxon>Ascomycota</taxon>
        <taxon>Pezizomycotina</taxon>
        <taxon>Eurotiomycetes</taxon>
        <taxon>Eurotiomycetidae</taxon>
        <taxon>Eurotiales</taxon>
        <taxon>Aspergillaceae</taxon>
        <taxon>Aspergillus</taxon>
        <taxon>Aspergillus subgen. Nidulantes</taxon>
    </lineage>
</organism>
<reference evidence="2 3" key="1">
    <citation type="submission" date="2024-07" db="EMBL/GenBank/DDBJ databases">
        <title>Section-level genome sequencing and comparative genomics of Aspergillus sections Usti and Cavernicolus.</title>
        <authorList>
            <consortium name="Lawrence Berkeley National Laboratory"/>
            <person name="Nybo J.L."/>
            <person name="Vesth T.C."/>
            <person name="Theobald S."/>
            <person name="Frisvad J.C."/>
            <person name="Larsen T.O."/>
            <person name="Kjaerboelling I."/>
            <person name="Rothschild-Mancinelli K."/>
            <person name="Lyhne E.K."/>
            <person name="Kogle M.E."/>
            <person name="Barry K."/>
            <person name="Clum A."/>
            <person name="Na H."/>
            <person name="Ledsgaard L."/>
            <person name="Lin J."/>
            <person name="Lipzen A."/>
            <person name="Kuo A."/>
            <person name="Riley R."/>
            <person name="Mondo S."/>
            <person name="LaButti K."/>
            <person name="Haridas S."/>
            <person name="Pangalinan J."/>
            <person name="Salamov A.A."/>
            <person name="Simmons B.A."/>
            <person name="Magnuson J.K."/>
            <person name="Chen J."/>
            <person name="Drula E."/>
            <person name="Henrissat B."/>
            <person name="Wiebenga A."/>
            <person name="Lubbers R.J."/>
            <person name="Gomes A.C."/>
            <person name="Makela M.R."/>
            <person name="Stajich J."/>
            <person name="Grigoriev I.V."/>
            <person name="Mortensen U.H."/>
            <person name="De vries R.P."/>
            <person name="Baker S.E."/>
            <person name="Andersen M.R."/>
        </authorList>
    </citation>
    <scope>NUCLEOTIDE SEQUENCE [LARGE SCALE GENOMIC DNA]</scope>
    <source>
        <strain evidence="2 3">CBS 600.67</strain>
    </source>
</reference>
<gene>
    <name evidence="2" type="ORF">BDW59DRAFT_149627</name>
</gene>
<feature type="region of interest" description="Disordered" evidence="1">
    <location>
        <begin position="1"/>
        <end position="42"/>
    </location>
</feature>
<proteinExistence type="predicted"/>